<evidence type="ECO:0000256" key="1">
    <source>
        <dbReference type="SAM" id="MobiDB-lite"/>
    </source>
</evidence>
<evidence type="ECO:0000313" key="3">
    <source>
        <dbReference type="Proteomes" id="UP000191342"/>
    </source>
</evidence>
<comment type="caution">
    <text evidence="2">The sequence shown here is derived from an EMBL/GenBank/DDBJ whole genome shotgun (WGS) entry which is preliminary data.</text>
</comment>
<dbReference type="EMBL" id="MLQL01000009">
    <property type="protein sequence ID" value="OQE24886.1"/>
    <property type="molecule type" value="Genomic_DNA"/>
</dbReference>
<organism evidence="2 3">
    <name type="scientific">Penicillium flavigenum</name>
    <dbReference type="NCBI Taxonomy" id="254877"/>
    <lineage>
        <taxon>Eukaryota</taxon>
        <taxon>Fungi</taxon>
        <taxon>Dikarya</taxon>
        <taxon>Ascomycota</taxon>
        <taxon>Pezizomycotina</taxon>
        <taxon>Eurotiomycetes</taxon>
        <taxon>Eurotiomycetidae</taxon>
        <taxon>Eurotiales</taxon>
        <taxon>Aspergillaceae</taxon>
        <taxon>Penicillium</taxon>
    </lineage>
</organism>
<accession>A0A1V6TFD1</accession>
<dbReference type="SUPFAM" id="SSF53098">
    <property type="entry name" value="Ribonuclease H-like"/>
    <property type="match status" value="1"/>
</dbReference>
<dbReference type="OrthoDB" id="3548481at2759"/>
<dbReference type="STRING" id="254877.A0A1V6TFD1"/>
<keyword evidence="3" id="KW-1185">Reference proteome</keyword>
<dbReference type="InterPro" id="IPR036397">
    <property type="entry name" value="RNaseH_sf"/>
</dbReference>
<sequence length="465" mass="50383">MAESTATDPTVKPVDETPAKPVVEAPASVDEPQVVSVVEAPVVEAPASVDEPPVGSVLETPAGSVSESDTHPEHKNPPLAEPVPSAPRSPSLEEGEIPQSPASHQHARLPPNLQQPTGRRGPGRRVRSANPSPEPQFDEPQGSQSTASLEHRPSESPELQSKQPHQPQPTASLKRKQSQSNPPDPGPTAKKQKRIRKTCVELGYKFCGAIIIASRKDADQVARYIHDLPVPQQVTRRLVLYGDACLRDSSAAVGIVWKSPTSLPEWDGLGVGYPSKTKNSGIVELYAIACAMKFALDHIGHIAFVVSSEDSAQSSRFQPGTARTMSHTHDMKREVIVFTDDWYALQRLTGTLANNVGGPHAHLLKIICDLSQLLVQKDVHLELHWSPGHKDIPGNEAAHDMSRRAEAETNLSRTIKEREAMLMAEKQGNRPMLGWTVSFAGPEVTGATTSPLNFPSHLSLAIRLK</sequence>
<dbReference type="GO" id="GO:0003676">
    <property type="term" value="F:nucleic acid binding"/>
    <property type="evidence" value="ECO:0007669"/>
    <property type="project" value="InterPro"/>
</dbReference>
<dbReference type="Gene3D" id="3.30.420.10">
    <property type="entry name" value="Ribonuclease H-like superfamily/Ribonuclease H"/>
    <property type="match status" value="1"/>
</dbReference>
<evidence type="ECO:0000313" key="2">
    <source>
        <dbReference type="EMBL" id="OQE24886.1"/>
    </source>
</evidence>
<feature type="compositionally biased region" description="Low complexity" evidence="1">
    <location>
        <begin position="34"/>
        <end position="54"/>
    </location>
</feature>
<gene>
    <name evidence="2" type="ORF">PENFLA_c009G05832</name>
</gene>
<feature type="region of interest" description="Disordered" evidence="1">
    <location>
        <begin position="1"/>
        <end position="194"/>
    </location>
</feature>
<name>A0A1V6TFD1_9EURO</name>
<dbReference type="Proteomes" id="UP000191342">
    <property type="component" value="Unassembled WGS sequence"/>
</dbReference>
<reference evidence="3" key="1">
    <citation type="journal article" date="2017" name="Nat. Microbiol.">
        <title>Global analysis of biosynthetic gene clusters reveals vast potential of secondary metabolite production in Penicillium species.</title>
        <authorList>
            <person name="Nielsen J.C."/>
            <person name="Grijseels S."/>
            <person name="Prigent S."/>
            <person name="Ji B."/>
            <person name="Dainat J."/>
            <person name="Nielsen K.F."/>
            <person name="Frisvad J.C."/>
            <person name="Workman M."/>
            <person name="Nielsen J."/>
        </authorList>
    </citation>
    <scope>NUCLEOTIDE SEQUENCE [LARGE SCALE GENOMIC DNA]</scope>
    <source>
        <strain evidence="3">IBT 14082</strain>
    </source>
</reference>
<protein>
    <submittedName>
        <fullName evidence="2">Uncharacterized protein</fullName>
    </submittedName>
</protein>
<proteinExistence type="predicted"/>
<dbReference type="InterPro" id="IPR012337">
    <property type="entry name" value="RNaseH-like_sf"/>
</dbReference>
<dbReference type="AlphaFoldDB" id="A0A1V6TFD1"/>
<feature type="compositionally biased region" description="Polar residues" evidence="1">
    <location>
        <begin position="157"/>
        <end position="171"/>
    </location>
</feature>